<keyword evidence="2" id="KW-0808">Transferase</keyword>
<dbReference type="GO" id="GO:0009506">
    <property type="term" value="C:plasmodesma"/>
    <property type="evidence" value="ECO:0007669"/>
    <property type="project" value="TreeGrafter"/>
</dbReference>
<dbReference type="InterPro" id="IPR001245">
    <property type="entry name" value="Ser-Thr/Tyr_kinase_cat_dom"/>
</dbReference>
<name>A0A2U1Q798_ARTAN</name>
<dbReference type="InterPro" id="IPR045272">
    <property type="entry name" value="ANXUR1/2-like"/>
</dbReference>
<dbReference type="PROSITE" id="PS50011">
    <property type="entry name" value="PROTEIN_KINASE_DOM"/>
    <property type="match status" value="1"/>
</dbReference>
<evidence type="ECO:0000313" key="3">
    <source>
        <dbReference type="Proteomes" id="UP000245207"/>
    </source>
</evidence>
<evidence type="ECO:0000259" key="1">
    <source>
        <dbReference type="PROSITE" id="PS50011"/>
    </source>
</evidence>
<organism evidence="2 3">
    <name type="scientific">Artemisia annua</name>
    <name type="common">Sweet wormwood</name>
    <dbReference type="NCBI Taxonomy" id="35608"/>
    <lineage>
        <taxon>Eukaryota</taxon>
        <taxon>Viridiplantae</taxon>
        <taxon>Streptophyta</taxon>
        <taxon>Embryophyta</taxon>
        <taxon>Tracheophyta</taxon>
        <taxon>Spermatophyta</taxon>
        <taxon>Magnoliopsida</taxon>
        <taxon>eudicotyledons</taxon>
        <taxon>Gunneridae</taxon>
        <taxon>Pentapetalae</taxon>
        <taxon>asterids</taxon>
        <taxon>campanulids</taxon>
        <taxon>Asterales</taxon>
        <taxon>Asteraceae</taxon>
        <taxon>Asteroideae</taxon>
        <taxon>Anthemideae</taxon>
        <taxon>Artemisiinae</taxon>
        <taxon>Artemisia</taxon>
    </lineage>
</organism>
<dbReference type="Pfam" id="PF07714">
    <property type="entry name" value="PK_Tyr_Ser-Thr"/>
    <property type="match status" value="1"/>
</dbReference>
<dbReference type="PANTHER" id="PTHR27003">
    <property type="entry name" value="OS07G0166700 PROTEIN"/>
    <property type="match status" value="1"/>
</dbReference>
<dbReference type="GO" id="GO:0004714">
    <property type="term" value="F:transmembrane receptor protein tyrosine kinase activity"/>
    <property type="evidence" value="ECO:0007669"/>
    <property type="project" value="InterPro"/>
</dbReference>
<proteinExistence type="predicted"/>
<dbReference type="Gene3D" id="3.30.200.20">
    <property type="entry name" value="Phosphorylase Kinase, domain 1"/>
    <property type="match status" value="1"/>
</dbReference>
<keyword evidence="2" id="KW-0418">Kinase</keyword>
<dbReference type="Proteomes" id="UP000245207">
    <property type="component" value="Unassembled WGS sequence"/>
</dbReference>
<accession>A0A2U1Q798</accession>
<comment type="caution">
    <text evidence="2">The sequence shown here is derived from an EMBL/GenBank/DDBJ whole genome shotgun (WGS) entry which is preliminary data.</text>
</comment>
<dbReference type="EMBL" id="PKPP01000349">
    <property type="protein sequence ID" value="PWA93886.1"/>
    <property type="molecule type" value="Genomic_DNA"/>
</dbReference>
<dbReference type="AlphaFoldDB" id="A0A2U1Q798"/>
<sequence>MVAISGDGVGDEVMMAGGGCCLFSERDMVKNVEHLRVRFKDIESALSVFSSNFVGNIVSTDKYISYRGAKLKCFDREYLPSAITKNKSQTPKRLYTVQILFFDTPSDASDVSYENMFYGNVEIASSCKHQNIQPLLGFCDEGSQRILVYRYHSDREQLLACLKSRNLTWEQRLKICLNIAQGLHYLHYEMEDQKIVIYNNLSIDNIVLDDNWGAQIVGFESSVFLPPNQDKVVIDPKSIFVNRNYCYEDPKYLGSFKTRRESDVYSFGVVMSEILFGYSINELIYKMKNYMGEPLVQRWSDKGKIKKQICPKLREENGENNSFLPKGPNEDSLDTYLEIMYKCLAPTHDQRPTMKVVITKLEKAISLQSAATTSHLNSYHLTPKQYSCRNAGIITRPYITIG</sequence>
<dbReference type="PANTHER" id="PTHR27003:SF471">
    <property type="entry name" value="VASCULAR ENDOTHELIAL GROWTH FACTOR RECEPTOR 2 (VEGFR2)-RELATED"/>
    <property type="match status" value="1"/>
</dbReference>
<dbReference type="GO" id="GO:0005524">
    <property type="term" value="F:ATP binding"/>
    <property type="evidence" value="ECO:0007669"/>
    <property type="project" value="InterPro"/>
</dbReference>
<dbReference type="STRING" id="35608.A0A2U1Q798"/>
<evidence type="ECO:0000313" key="2">
    <source>
        <dbReference type="EMBL" id="PWA93886.1"/>
    </source>
</evidence>
<keyword evidence="3" id="KW-1185">Reference proteome</keyword>
<protein>
    <submittedName>
        <fullName evidence="2">Protein kinase-like domain-containing protein</fullName>
    </submittedName>
</protein>
<dbReference type="InterPro" id="IPR000719">
    <property type="entry name" value="Prot_kinase_dom"/>
</dbReference>
<feature type="domain" description="Protein kinase" evidence="1">
    <location>
        <begin position="43"/>
        <end position="365"/>
    </location>
</feature>
<dbReference type="GO" id="GO:0005886">
    <property type="term" value="C:plasma membrane"/>
    <property type="evidence" value="ECO:0007669"/>
    <property type="project" value="TreeGrafter"/>
</dbReference>
<dbReference type="Gene3D" id="1.10.510.10">
    <property type="entry name" value="Transferase(Phosphotransferase) domain 1"/>
    <property type="match status" value="1"/>
</dbReference>
<reference evidence="2 3" key="1">
    <citation type="journal article" date="2018" name="Mol. Plant">
        <title>The genome of Artemisia annua provides insight into the evolution of Asteraceae family and artemisinin biosynthesis.</title>
        <authorList>
            <person name="Shen Q."/>
            <person name="Zhang L."/>
            <person name="Liao Z."/>
            <person name="Wang S."/>
            <person name="Yan T."/>
            <person name="Shi P."/>
            <person name="Liu M."/>
            <person name="Fu X."/>
            <person name="Pan Q."/>
            <person name="Wang Y."/>
            <person name="Lv Z."/>
            <person name="Lu X."/>
            <person name="Zhang F."/>
            <person name="Jiang W."/>
            <person name="Ma Y."/>
            <person name="Chen M."/>
            <person name="Hao X."/>
            <person name="Li L."/>
            <person name="Tang Y."/>
            <person name="Lv G."/>
            <person name="Zhou Y."/>
            <person name="Sun X."/>
            <person name="Brodelius P.E."/>
            <person name="Rose J.K.C."/>
            <person name="Tang K."/>
        </authorList>
    </citation>
    <scope>NUCLEOTIDE SEQUENCE [LARGE SCALE GENOMIC DNA]</scope>
    <source>
        <strain evidence="3">cv. Huhao1</strain>
        <tissue evidence="2">Leaf</tissue>
    </source>
</reference>
<gene>
    <name evidence="2" type="ORF">CTI12_AA065400</name>
</gene>
<dbReference type="InterPro" id="IPR011009">
    <property type="entry name" value="Kinase-like_dom_sf"/>
</dbReference>
<dbReference type="SUPFAM" id="SSF56112">
    <property type="entry name" value="Protein kinase-like (PK-like)"/>
    <property type="match status" value="1"/>
</dbReference>
<dbReference type="OrthoDB" id="1741257at2759"/>